<feature type="signal peptide" evidence="2">
    <location>
        <begin position="1"/>
        <end position="17"/>
    </location>
</feature>
<evidence type="ECO:0000313" key="4">
    <source>
        <dbReference type="Proteomes" id="UP000324832"/>
    </source>
</evidence>
<evidence type="ECO:0000256" key="1">
    <source>
        <dbReference type="SAM" id="MobiDB-lite"/>
    </source>
</evidence>
<keyword evidence="4" id="KW-1185">Reference proteome</keyword>
<feature type="compositionally biased region" description="Basic residues" evidence="1">
    <location>
        <begin position="209"/>
        <end position="235"/>
    </location>
</feature>
<evidence type="ECO:0000313" key="3">
    <source>
        <dbReference type="EMBL" id="VVD01196.1"/>
    </source>
</evidence>
<feature type="chain" id="PRO_5022692131" evidence="2">
    <location>
        <begin position="18"/>
        <end position="818"/>
    </location>
</feature>
<keyword evidence="2" id="KW-0732">Signal</keyword>
<dbReference type="EMBL" id="FZQP02005221">
    <property type="protein sequence ID" value="VVD01196.1"/>
    <property type="molecule type" value="Genomic_DNA"/>
</dbReference>
<evidence type="ECO:0000256" key="2">
    <source>
        <dbReference type="SAM" id="SignalP"/>
    </source>
</evidence>
<reference evidence="3 4" key="1">
    <citation type="submission" date="2017-07" db="EMBL/GenBank/DDBJ databases">
        <authorList>
            <person name="Talla V."/>
            <person name="Backstrom N."/>
        </authorList>
    </citation>
    <scope>NUCLEOTIDE SEQUENCE [LARGE SCALE GENOMIC DNA]</scope>
</reference>
<feature type="region of interest" description="Disordered" evidence="1">
    <location>
        <begin position="190"/>
        <end position="283"/>
    </location>
</feature>
<accession>A0A5E4QS55</accession>
<name>A0A5E4QS55_9NEOP</name>
<sequence>MRKLLTLALLLYDVIDANRFNYDYEEPENVKRQSFADDRRNWRKKALLKSFDQEPMDWVGRREYEQEVPRNYDDAVAKSSMVRRIDYDAGPGYAGAKNIEEKQNLGADKEPLRKSLVMNCERPNESTKLTLGSRRTFTTTEPVEIIEIGVTSPDPIENQVDEITKTADNLGDWLYNQFFKTVENQVINNTKKDDSLTRRSNLPLPEKKNKNKLSRKRRGKSKKNGKKSSLRRKLLRITENDSAFDSSSQSESDSSNSDSSESDSSEEVIHSENKHQDDKEHGHKKIVIINKKPKPQLPSFIFLPNMDTAYYPPIGLPPPPALPMYPIVPVPPVMPPVFPFYPGQVANITDCEENSGKTSSTTSTTITPTTTTSETPKTTTAKEETIATEITTTKTTYTNADDEDVSASEKNAAKQLKPINRNRQKISHRFQDNRQNSMPPWSKKNNKPFIDDFSNYKDAIDENNSNEVYLQHDKSNYNPKKTDVNFKYISELIHQGNLNSSDALPPIEYNPNESIEIYKPSYQHRNFKAVSNNPQTRRSFSDDTYYTNLGRQIASLIRSADTQNQQVNVELQEYDENSNVNLILNNNSPRSFWERSVRSPLKLHNRDTNKFEYLTKSNEVLFDIENRVEILASTVPTLTLQEIENVVNIVERARNKIQSEGNNSKPNATNFNIWEERAERPTSTKVNLKNNKLSDDLSAANRFHLNNYQKIIGRITPSRQNEMNSIKKLQPRTSTDLKRDEHVPQMKQQYPQQQNVQAHWTYPQTGYSLPKYSFKSDNYFGNKEIAGQEHRNHLTANPGIIIPKATYRQPSYFRLFDY</sequence>
<feature type="compositionally biased region" description="Low complexity" evidence="1">
    <location>
        <begin position="357"/>
        <end position="379"/>
    </location>
</feature>
<proteinExistence type="predicted"/>
<dbReference type="Proteomes" id="UP000324832">
    <property type="component" value="Unassembled WGS sequence"/>
</dbReference>
<organism evidence="3 4">
    <name type="scientific">Leptidea sinapis</name>
    <dbReference type="NCBI Taxonomy" id="189913"/>
    <lineage>
        <taxon>Eukaryota</taxon>
        <taxon>Metazoa</taxon>
        <taxon>Ecdysozoa</taxon>
        <taxon>Arthropoda</taxon>
        <taxon>Hexapoda</taxon>
        <taxon>Insecta</taxon>
        <taxon>Pterygota</taxon>
        <taxon>Neoptera</taxon>
        <taxon>Endopterygota</taxon>
        <taxon>Lepidoptera</taxon>
        <taxon>Glossata</taxon>
        <taxon>Ditrysia</taxon>
        <taxon>Papilionoidea</taxon>
        <taxon>Pieridae</taxon>
        <taxon>Dismorphiinae</taxon>
        <taxon>Leptidea</taxon>
    </lineage>
</organism>
<feature type="region of interest" description="Disordered" evidence="1">
    <location>
        <begin position="352"/>
        <end position="382"/>
    </location>
</feature>
<protein>
    <submittedName>
        <fullName evidence="3">Uncharacterized protein</fullName>
    </submittedName>
</protein>
<gene>
    <name evidence="3" type="ORF">LSINAPIS_LOCUS11668</name>
</gene>
<dbReference type="AlphaFoldDB" id="A0A5E4QS55"/>
<feature type="compositionally biased region" description="Low complexity" evidence="1">
    <location>
        <begin position="240"/>
        <end position="259"/>
    </location>
</feature>
<feature type="compositionally biased region" description="Basic and acidic residues" evidence="1">
    <location>
        <begin position="267"/>
        <end position="281"/>
    </location>
</feature>